<dbReference type="InterPro" id="IPR049730">
    <property type="entry name" value="SNF2/RAD54-like_C"/>
</dbReference>
<dbReference type="GO" id="GO:0008094">
    <property type="term" value="F:ATP-dependent activity, acting on DNA"/>
    <property type="evidence" value="ECO:0007669"/>
    <property type="project" value="TreeGrafter"/>
</dbReference>
<feature type="region of interest" description="Disordered" evidence="4">
    <location>
        <begin position="1"/>
        <end position="33"/>
    </location>
</feature>
<dbReference type="GO" id="GO:0005634">
    <property type="term" value="C:nucleus"/>
    <property type="evidence" value="ECO:0007669"/>
    <property type="project" value="TreeGrafter"/>
</dbReference>
<feature type="region of interest" description="Disordered" evidence="4">
    <location>
        <begin position="1163"/>
        <end position="1263"/>
    </location>
</feature>
<feature type="compositionally biased region" description="Low complexity" evidence="4">
    <location>
        <begin position="1286"/>
        <end position="1295"/>
    </location>
</feature>
<evidence type="ECO:0000313" key="7">
    <source>
        <dbReference type="Proteomes" id="UP000518752"/>
    </source>
</evidence>
<feature type="compositionally biased region" description="Acidic residues" evidence="4">
    <location>
        <begin position="1191"/>
        <end position="1200"/>
    </location>
</feature>
<dbReference type="PROSITE" id="PS51194">
    <property type="entry name" value="HELICASE_CTER"/>
    <property type="match status" value="1"/>
</dbReference>
<feature type="compositionally biased region" description="Basic and acidic residues" evidence="4">
    <location>
        <begin position="1485"/>
        <end position="1499"/>
    </location>
</feature>
<feature type="compositionally biased region" description="Polar residues" evidence="4">
    <location>
        <begin position="1419"/>
        <end position="1432"/>
    </location>
</feature>
<feature type="compositionally biased region" description="Basic residues" evidence="4">
    <location>
        <begin position="1232"/>
        <end position="1241"/>
    </location>
</feature>
<dbReference type="SMART" id="SM00490">
    <property type="entry name" value="HELICc"/>
    <property type="match status" value="1"/>
</dbReference>
<dbReference type="OrthoDB" id="3270319at2759"/>
<dbReference type="InterPro" id="IPR027417">
    <property type="entry name" value="P-loop_NTPase"/>
</dbReference>
<keyword evidence="7" id="KW-1185">Reference proteome</keyword>
<dbReference type="InterPro" id="IPR000330">
    <property type="entry name" value="SNF2_N"/>
</dbReference>
<name>A0A8H5CG27_9AGAR</name>
<gene>
    <name evidence="6" type="ORF">D9757_015129</name>
</gene>
<organism evidence="6 7">
    <name type="scientific">Collybiopsis confluens</name>
    <dbReference type="NCBI Taxonomy" id="2823264"/>
    <lineage>
        <taxon>Eukaryota</taxon>
        <taxon>Fungi</taxon>
        <taxon>Dikarya</taxon>
        <taxon>Basidiomycota</taxon>
        <taxon>Agaricomycotina</taxon>
        <taxon>Agaricomycetes</taxon>
        <taxon>Agaricomycetidae</taxon>
        <taxon>Agaricales</taxon>
        <taxon>Marasmiineae</taxon>
        <taxon>Omphalotaceae</taxon>
        <taxon>Collybiopsis</taxon>
    </lineage>
</organism>
<dbReference type="GO" id="GO:0006281">
    <property type="term" value="P:DNA repair"/>
    <property type="evidence" value="ECO:0007669"/>
    <property type="project" value="TreeGrafter"/>
</dbReference>
<evidence type="ECO:0000313" key="6">
    <source>
        <dbReference type="EMBL" id="KAF5340818.1"/>
    </source>
</evidence>
<feature type="domain" description="Helicase C-terminal" evidence="5">
    <location>
        <begin position="975"/>
        <end position="1143"/>
    </location>
</feature>
<feature type="compositionally biased region" description="Low complexity" evidence="4">
    <location>
        <begin position="1"/>
        <end position="10"/>
    </location>
</feature>
<dbReference type="InterPro" id="IPR050628">
    <property type="entry name" value="SNF2_RAD54_helicase_TF"/>
</dbReference>
<evidence type="ECO:0000256" key="4">
    <source>
        <dbReference type="SAM" id="MobiDB-lite"/>
    </source>
</evidence>
<evidence type="ECO:0000256" key="2">
    <source>
        <dbReference type="ARBA" id="ARBA00022801"/>
    </source>
</evidence>
<dbReference type="Gene3D" id="3.40.50.300">
    <property type="entry name" value="P-loop containing nucleotide triphosphate hydrolases"/>
    <property type="match status" value="2"/>
</dbReference>
<proteinExistence type="predicted"/>
<dbReference type="GO" id="GO:0016787">
    <property type="term" value="F:hydrolase activity"/>
    <property type="evidence" value="ECO:0007669"/>
    <property type="project" value="UniProtKB-KW"/>
</dbReference>
<reference evidence="6 7" key="1">
    <citation type="journal article" date="2020" name="ISME J.">
        <title>Uncovering the hidden diversity of litter-decomposition mechanisms in mushroom-forming fungi.</title>
        <authorList>
            <person name="Floudas D."/>
            <person name="Bentzer J."/>
            <person name="Ahren D."/>
            <person name="Johansson T."/>
            <person name="Persson P."/>
            <person name="Tunlid A."/>
        </authorList>
    </citation>
    <scope>NUCLEOTIDE SEQUENCE [LARGE SCALE GENOMIC DNA]</scope>
    <source>
        <strain evidence="6 7">CBS 406.79</strain>
    </source>
</reference>
<keyword evidence="3" id="KW-0067">ATP-binding</keyword>
<dbReference type="SMART" id="SM00487">
    <property type="entry name" value="DEXDc"/>
    <property type="match status" value="1"/>
</dbReference>
<protein>
    <recommendedName>
        <fullName evidence="5">Helicase C-terminal domain-containing protein</fullName>
    </recommendedName>
</protein>
<dbReference type="InterPro" id="IPR014001">
    <property type="entry name" value="Helicase_ATP-bd"/>
</dbReference>
<accession>A0A8H5CG27</accession>
<dbReference type="Pfam" id="PF00271">
    <property type="entry name" value="Helicase_C"/>
    <property type="match status" value="1"/>
</dbReference>
<dbReference type="GO" id="GO:0005524">
    <property type="term" value="F:ATP binding"/>
    <property type="evidence" value="ECO:0007669"/>
    <property type="project" value="UniProtKB-KW"/>
</dbReference>
<evidence type="ECO:0000259" key="5">
    <source>
        <dbReference type="PROSITE" id="PS51194"/>
    </source>
</evidence>
<dbReference type="InterPro" id="IPR001650">
    <property type="entry name" value="Helicase_C-like"/>
</dbReference>
<evidence type="ECO:0000256" key="1">
    <source>
        <dbReference type="ARBA" id="ARBA00022741"/>
    </source>
</evidence>
<sequence length="1533" mass="169236">MAPKASASSKGKGKAKIVVDPEELSTTDQAQSQAQASRKLAHMYRLAFRHPDVVTTRSTAVDDQVFDDDPTLLLKWKQMGALPLWLEECPAEHQAAWGSKWAGLHEKLDEMSQFTTVTKVNQWKWKDNGLDLVAQLARQENWDRCLDEEIEQVLDGEGKGIRTTYCTTYMYKRMTKIHDKDTGAVTMKGFIPPAYWDSATGVLIPKVLGVAIEHVTPEILEWWHAILASILDARSKQRTRLDKKKAGHLNAVMKLMGEGMWQFQLPEGLTLAKAERALVHLRELKACLMWLPVSEEDLRLQREPIDVDSEGAAERIKARWEKMSEFAQHQEWTQMMLGYMMGLVSRKVEQELNVDFGDDSNLFDYGVCLAKAVPAPTLNARFLQPDEEEVRRFHKVVVDFADMWNGRSHPESLDTAVGLYFNPEYESAHDVWAEEGKNIGTSGYQRMTPEQLHTYLGFTDGRPLTFRKHTADDPQSIVSQGETAFPGSSPVIIAWHQLGFVHFLFMVLGYNKLTDGSGIHHSAGADKAPIAIQHKWGTVPGLCLFDEVGLGKTVCAMTAIGTLQNIYALQDSIRNEPDEARKALMRSALPACVKGAATFATVEDCVPNRPHLILVPPSLLDQWGSELKRFMRTDRIRLVVVSTKATEWEKDMANIRAPGVLGIQIVVLATHNVLKRMYRENKSALVHAEVDGNPRLVYRPPAKTLFSFSWTTAWVDEVHDARKGTMLWKSIRALFECTLIKVTMTATPLMESPSDLYWLAKLTSPPGMSLGVHAEIAHLIRDLRLVRAKTNATIHQEAMKLSEQESIADSQTTAASRLLAQSLVRLIQRHLVPYMIRRGPATLNWEGQRLNTELPPRTIVHVAIEVTDNERNDSFDGLEQSVAIKKFDVDTHGAFFLKGRQVLTIPTPLPAQIEHMDRETFMALAPTKVRCMLEFIVRNLTQGPESYISADFHGTEDKITDTTTMGLSDLIKEWNLEPVDPAVKKSDEKTIVYTYFQAHHDFLIRGFKLFGINAVSINGSLPAGERTRIIQSFKSDPAINVLVMSTVGLTGLNLTCARNLIVLETGWSAVQSQQLYGRIYRRGQKRETNIVLLFAKDTVDVFMVANGLGKGRLLQDFLTLDRSKKSMRILAGQATTKELEELEAVVGGDEEAAKELVTKLPQAKSAVAKKVRETAKEPSPKKRGKRKRAEEETDPEDEEKAENPEETPKAKRSRKKTRSKAVVSSDSETEKPKKKRTKKAKQAGSLAPGPSQAGSSNSAAIAATPHPGVASTLAPVADSMATVSASLGSSALGSAPPSPPPAIFTASSDPAALLVSPPPIDSPVAPESDVAPQAELIGMREGMEEEQRASQVAETDMAIDAAVVVAIAPAVESPSVGPSTSGVAEEESVPRQAAHGENWAVASDGSLLDAEEMGPWPNSPSDEPSVSEQQANIEEARLHYAQLNLERSGPQWLRESSPLTPLPSSSATDIRMQSPEPEPSAAGVEVERPKPRAVTESRKSTRNPVQPQAGPSMGTPQTSRSRGKPAPPKSRRR</sequence>
<dbReference type="PANTHER" id="PTHR45626:SF26">
    <property type="entry name" value="FAMILY HELICASE, PUTATIVE (AFU_ORTHOLOGUE AFUA_2G09120)-RELATED"/>
    <property type="match status" value="1"/>
</dbReference>
<feature type="region of interest" description="Disordered" evidence="4">
    <location>
        <begin position="1372"/>
        <end position="1533"/>
    </location>
</feature>
<feature type="compositionally biased region" description="Basic and acidic residues" evidence="4">
    <location>
        <begin position="1170"/>
        <end position="1180"/>
    </location>
</feature>
<dbReference type="EMBL" id="JAACJN010000525">
    <property type="protein sequence ID" value="KAF5340818.1"/>
    <property type="molecule type" value="Genomic_DNA"/>
</dbReference>
<dbReference type="CDD" id="cd18793">
    <property type="entry name" value="SF2_C_SNF"/>
    <property type="match status" value="1"/>
</dbReference>
<feature type="region of interest" description="Disordered" evidence="4">
    <location>
        <begin position="1286"/>
        <end position="1305"/>
    </location>
</feature>
<dbReference type="Pfam" id="PF00176">
    <property type="entry name" value="SNF2-rel_dom"/>
    <property type="match status" value="1"/>
</dbReference>
<comment type="caution">
    <text evidence="6">The sequence shown here is derived from an EMBL/GenBank/DDBJ whole genome shotgun (WGS) entry which is preliminary data.</text>
</comment>
<dbReference type="PANTHER" id="PTHR45626">
    <property type="entry name" value="TRANSCRIPTION TERMINATION FACTOR 2-RELATED"/>
    <property type="match status" value="1"/>
</dbReference>
<keyword evidence="1" id="KW-0547">Nucleotide-binding</keyword>
<keyword evidence="2" id="KW-0378">Hydrolase</keyword>
<dbReference type="SUPFAM" id="SSF52540">
    <property type="entry name" value="P-loop containing nucleoside triphosphate hydrolases"/>
    <property type="match status" value="2"/>
</dbReference>
<feature type="compositionally biased region" description="Basic residues" evidence="4">
    <location>
        <begin position="1210"/>
        <end position="1219"/>
    </location>
</feature>
<feature type="compositionally biased region" description="Low complexity" evidence="4">
    <location>
        <begin position="1456"/>
        <end position="1466"/>
    </location>
</feature>
<evidence type="ECO:0000256" key="3">
    <source>
        <dbReference type="ARBA" id="ARBA00022840"/>
    </source>
</evidence>
<dbReference type="Proteomes" id="UP000518752">
    <property type="component" value="Unassembled WGS sequence"/>
</dbReference>